<name>A0A1F6BKX6_9BACT</name>
<evidence type="ECO:0000256" key="1">
    <source>
        <dbReference type="SAM" id="Phobius"/>
    </source>
</evidence>
<keyword evidence="1" id="KW-1133">Transmembrane helix</keyword>
<feature type="transmembrane region" description="Helical" evidence="1">
    <location>
        <begin position="59"/>
        <end position="81"/>
    </location>
</feature>
<gene>
    <name evidence="2" type="ORF">A2110_01305</name>
</gene>
<keyword evidence="1" id="KW-0812">Transmembrane</keyword>
<keyword evidence="1" id="KW-0472">Membrane</keyword>
<accession>A0A1F6BKX6</accession>
<organism evidence="2 3">
    <name type="scientific">Candidatus Jorgensenbacteria bacterium GWA1_54_12</name>
    <dbReference type="NCBI Taxonomy" id="1798468"/>
    <lineage>
        <taxon>Bacteria</taxon>
        <taxon>Candidatus Joergenseniibacteriota</taxon>
    </lineage>
</organism>
<reference evidence="2 3" key="1">
    <citation type="journal article" date="2016" name="Nat. Commun.">
        <title>Thousands of microbial genomes shed light on interconnected biogeochemical processes in an aquifer system.</title>
        <authorList>
            <person name="Anantharaman K."/>
            <person name="Brown C.T."/>
            <person name="Hug L.A."/>
            <person name="Sharon I."/>
            <person name="Castelle C.J."/>
            <person name="Probst A.J."/>
            <person name="Thomas B.C."/>
            <person name="Singh A."/>
            <person name="Wilkins M.J."/>
            <person name="Karaoz U."/>
            <person name="Brodie E.L."/>
            <person name="Williams K.H."/>
            <person name="Hubbard S.S."/>
            <person name="Banfield J.F."/>
        </authorList>
    </citation>
    <scope>NUCLEOTIDE SEQUENCE [LARGE SCALE GENOMIC DNA]</scope>
</reference>
<dbReference type="EMBL" id="MFKH01000012">
    <property type="protein sequence ID" value="OGG37432.1"/>
    <property type="molecule type" value="Genomic_DNA"/>
</dbReference>
<proteinExistence type="predicted"/>
<protein>
    <submittedName>
        <fullName evidence="2">Uncharacterized protein</fullName>
    </submittedName>
</protein>
<sequence>MRAALAIILIVSFVGIAAFGIFMMSHERHDGGCVAAAVNGKLCPEVSSMLDFSGFHLDAFRSFVSTVIVFMLTAVFGIIFANRSAPQTPVHKPILRGEPFSEPQSFPLRRELGHWLALHEESPFFS</sequence>
<evidence type="ECO:0000313" key="3">
    <source>
        <dbReference type="Proteomes" id="UP000176273"/>
    </source>
</evidence>
<dbReference type="AlphaFoldDB" id="A0A1F6BKX6"/>
<dbReference type="STRING" id="1798468.A2110_01305"/>
<dbReference type="Proteomes" id="UP000176273">
    <property type="component" value="Unassembled WGS sequence"/>
</dbReference>
<comment type="caution">
    <text evidence="2">The sequence shown here is derived from an EMBL/GenBank/DDBJ whole genome shotgun (WGS) entry which is preliminary data.</text>
</comment>
<evidence type="ECO:0000313" key="2">
    <source>
        <dbReference type="EMBL" id="OGG37432.1"/>
    </source>
</evidence>